<dbReference type="FunFam" id="3.30.300.30:FF:000007">
    <property type="entry name" value="4-coumarate--CoA ligase 2"/>
    <property type="match status" value="1"/>
</dbReference>
<dbReference type="AlphaFoldDB" id="A0A5P1E5W8"/>
<dbReference type="Pfam" id="PF13193">
    <property type="entry name" value="AMP-binding_C"/>
    <property type="match status" value="1"/>
</dbReference>
<keyword evidence="8" id="KW-1185">Reference proteome</keyword>
<dbReference type="InterPro" id="IPR045851">
    <property type="entry name" value="AMP-bd_C_sf"/>
</dbReference>
<dbReference type="PANTHER" id="PTHR24096">
    <property type="entry name" value="LONG-CHAIN-FATTY-ACID--COA LIGASE"/>
    <property type="match status" value="1"/>
</dbReference>
<proteinExistence type="inferred from homology"/>
<protein>
    <recommendedName>
        <fullName evidence="2">4-coumarate--CoA ligase</fullName>
        <ecNumber evidence="2">6.2.1.12</ecNumber>
    </recommendedName>
</protein>
<keyword evidence="4" id="KW-0547">Nucleotide-binding</keyword>
<evidence type="ECO:0000256" key="2">
    <source>
        <dbReference type="ARBA" id="ARBA00012959"/>
    </source>
</evidence>
<evidence type="ECO:0000256" key="1">
    <source>
        <dbReference type="ARBA" id="ARBA00006432"/>
    </source>
</evidence>
<dbReference type="PANTHER" id="PTHR24096:SF377">
    <property type="entry name" value="4-COUMARATE--COA LIGASE-LIKE 7"/>
    <property type="match status" value="1"/>
</dbReference>
<accession>A0A5P1E5W8</accession>
<dbReference type="Gramene" id="ONK57950">
    <property type="protein sequence ID" value="ONK57950"/>
    <property type="gene ID" value="A4U43_C09F5970"/>
</dbReference>
<evidence type="ECO:0000259" key="6">
    <source>
        <dbReference type="Pfam" id="PF13193"/>
    </source>
</evidence>
<keyword evidence="4" id="KW-0067">ATP-binding</keyword>
<feature type="domain" description="AMP-binding enzyme C-terminal" evidence="6">
    <location>
        <begin position="12"/>
        <end position="86"/>
    </location>
</feature>
<evidence type="ECO:0000256" key="3">
    <source>
        <dbReference type="ARBA" id="ARBA00022598"/>
    </source>
</evidence>
<evidence type="ECO:0000313" key="8">
    <source>
        <dbReference type="Proteomes" id="UP000243459"/>
    </source>
</evidence>
<keyword evidence="3" id="KW-0436">Ligase</keyword>
<comment type="similarity">
    <text evidence="1">Belongs to the ATP-dependent AMP-binding enzyme family.</text>
</comment>
<dbReference type="InterPro" id="IPR025110">
    <property type="entry name" value="AMP-bd_C"/>
</dbReference>
<evidence type="ECO:0000256" key="5">
    <source>
        <dbReference type="ARBA" id="ARBA00034252"/>
    </source>
</evidence>
<dbReference type="SUPFAM" id="SSF56801">
    <property type="entry name" value="Acetyl-CoA synthetase-like"/>
    <property type="match status" value="1"/>
</dbReference>
<dbReference type="GO" id="GO:0016207">
    <property type="term" value="F:4-coumarate-CoA ligase activity"/>
    <property type="evidence" value="ECO:0007669"/>
    <property type="project" value="UniProtKB-EC"/>
</dbReference>
<sequence>MRATGEVPPAKLEHLLHSLSDVTDATVVPYPQEDVGQIPVAFVVRQPGSNLSQSQVMDYVAKQVAPYKKIRKVVFVNSVPKSATGKALRRELANLALGDPPVENCDFCLAFMRS</sequence>
<comment type="catalytic activity">
    <reaction evidence="5">
        <text>(E)-4-coumarate + ATP + CoA = (E)-4-coumaroyl-CoA + AMP + diphosphate</text>
        <dbReference type="Rhea" id="RHEA:19641"/>
        <dbReference type="ChEBI" id="CHEBI:12876"/>
        <dbReference type="ChEBI" id="CHEBI:30616"/>
        <dbReference type="ChEBI" id="CHEBI:33019"/>
        <dbReference type="ChEBI" id="CHEBI:57287"/>
        <dbReference type="ChEBI" id="CHEBI:85008"/>
        <dbReference type="ChEBI" id="CHEBI:456215"/>
        <dbReference type="EC" id="6.2.1.12"/>
    </reaction>
    <physiologicalReaction direction="left-to-right" evidence="5">
        <dbReference type="Rhea" id="RHEA:19642"/>
    </physiologicalReaction>
</comment>
<dbReference type="GO" id="GO:0005524">
    <property type="term" value="F:ATP binding"/>
    <property type="evidence" value="ECO:0007669"/>
    <property type="project" value="UniProtKB-KW"/>
</dbReference>
<dbReference type="EMBL" id="CM007389">
    <property type="protein sequence ID" value="ONK57950.1"/>
    <property type="molecule type" value="Genomic_DNA"/>
</dbReference>
<name>A0A5P1E5W8_ASPOF</name>
<gene>
    <name evidence="7" type="ORF">A4U43_C09F5970</name>
</gene>
<evidence type="ECO:0000313" key="7">
    <source>
        <dbReference type="EMBL" id="ONK57950.1"/>
    </source>
</evidence>
<dbReference type="Proteomes" id="UP000243459">
    <property type="component" value="Chromosome 9"/>
</dbReference>
<dbReference type="EC" id="6.2.1.12" evidence="2"/>
<organism evidence="7 8">
    <name type="scientific">Asparagus officinalis</name>
    <name type="common">Garden asparagus</name>
    <dbReference type="NCBI Taxonomy" id="4686"/>
    <lineage>
        <taxon>Eukaryota</taxon>
        <taxon>Viridiplantae</taxon>
        <taxon>Streptophyta</taxon>
        <taxon>Embryophyta</taxon>
        <taxon>Tracheophyta</taxon>
        <taxon>Spermatophyta</taxon>
        <taxon>Magnoliopsida</taxon>
        <taxon>Liliopsida</taxon>
        <taxon>Asparagales</taxon>
        <taxon>Asparagaceae</taxon>
        <taxon>Asparagoideae</taxon>
        <taxon>Asparagus</taxon>
    </lineage>
</organism>
<evidence type="ECO:0000256" key="4">
    <source>
        <dbReference type="ARBA" id="ARBA00022840"/>
    </source>
</evidence>
<reference evidence="8" key="1">
    <citation type="journal article" date="2017" name="Nat. Commun.">
        <title>The asparagus genome sheds light on the origin and evolution of a young Y chromosome.</title>
        <authorList>
            <person name="Harkess A."/>
            <person name="Zhou J."/>
            <person name="Xu C."/>
            <person name="Bowers J.E."/>
            <person name="Van der Hulst R."/>
            <person name="Ayyampalayam S."/>
            <person name="Mercati F."/>
            <person name="Riccardi P."/>
            <person name="McKain M.R."/>
            <person name="Kakrana A."/>
            <person name="Tang H."/>
            <person name="Ray J."/>
            <person name="Groenendijk J."/>
            <person name="Arikit S."/>
            <person name="Mathioni S.M."/>
            <person name="Nakano M."/>
            <person name="Shan H."/>
            <person name="Telgmann-Rauber A."/>
            <person name="Kanno A."/>
            <person name="Yue Z."/>
            <person name="Chen H."/>
            <person name="Li W."/>
            <person name="Chen Y."/>
            <person name="Xu X."/>
            <person name="Zhang Y."/>
            <person name="Luo S."/>
            <person name="Chen H."/>
            <person name="Gao J."/>
            <person name="Mao Z."/>
            <person name="Pires J.C."/>
            <person name="Luo M."/>
            <person name="Kudrna D."/>
            <person name="Wing R.A."/>
            <person name="Meyers B.C."/>
            <person name="Yi K."/>
            <person name="Kong H."/>
            <person name="Lavrijsen P."/>
            <person name="Sunseri F."/>
            <person name="Falavigna A."/>
            <person name="Ye Y."/>
            <person name="Leebens-Mack J.H."/>
            <person name="Chen G."/>
        </authorList>
    </citation>
    <scope>NUCLEOTIDE SEQUENCE [LARGE SCALE GENOMIC DNA]</scope>
    <source>
        <strain evidence="8">cv. DH0086</strain>
    </source>
</reference>
<dbReference type="Gene3D" id="3.30.300.30">
    <property type="match status" value="1"/>
</dbReference>